<dbReference type="eggNOG" id="COG4339">
    <property type="taxonomic scope" value="Bacteria"/>
</dbReference>
<gene>
    <name evidence="1" type="ORF">MOC_4928</name>
</gene>
<dbReference type="HOGENOM" id="CLU_051795_2_1_5"/>
<organism evidence="1 2">
    <name type="scientific">Methylobacterium oryzae CBMB20</name>
    <dbReference type="NCBI Taxonomy" id="693986"/>
    <lineage>
        <taxon>Bacteria</taxon>
        <taxon>Pseudomonadati</taxon>
        <taxon>Pseudomonadota</taxon>
        <taxon>Alphaproteobacteria</taxon>
        <taxon>Hyphomicrobiales</taxon>
        <taxon>Methylobacteriaceae</taxon>
        <taxon>Methylobacterium</taxon>
    </lineage>
</organism>
<dbReference type="PIRSF" id="PIRSF035170">
    <property type="entry name" value="HD_phosphohydro"/>
    <property type="match status" value="1"/>
</dbReference>
<evidence type="ECO:0000313" key="2">
    <source>
        <dbReference type="Proteomes" id="UP000029492"/>
    </source>
</evidence>
<accession>A0A089P3Q2</accession>
<dbReference type="AlphaFoldDB" id="A0A089P3Q2"/>
<dbReference type="SUPFAM" id="SSF109604">
    <property type="entry name" value="HD-domain/PDEase-like"/>
    <property type="match status" value="1"/>
</dbReference>
<dbReference type="EMBL" id="CP003811">
    <property type="protein sequence ID" value="AIQ92683.1"/>
    <property type="molecule type" value="Genomic_DNA"/>
</dbReference>
<reference evidence="1 2" key="1">
    <citation type="journal article" date="2014" name="PLoS ONE">
        <title>Genome Information of Methylobacterium oryzae, a Plant-Probiotic Methylotroph in the Phyllosphere.</title>
        <authorList>
            <person name="Kwak M.J."/>
            <person name="Jeong H."/>
            <person name="Madhaiyan M."/>
            <person name="Lee Y."/>
            <person name="Sa T.M."/>
            <person name="Oh T.K."/>
            <person name="Kim J.F."/>
        </authorList>
    </citation>
    <scope>NUCLEOTIDE SEQUENCE [LARGE SCALE GENOMIC DNA]</scope>
    <source>
        <strain evidence="1 2">CBMB20</strain>
    </source>
</reference>
<dbReference type="KEGG" id="mor:MOC_4928"/>
<evidence type="ECO:0000313" key="1">
    <source>
        <dbReference type="EMBL" id="AIQ92683.1"/>
    </source>
</evidence>
<dbReference type="STRING" id="693986.MOC_4928"/>
<dbReference type="PANTHER" id="PTHR21174">
    <property type="match status" value="1"/>
</dbReference>
<dbReference type="Proteomes" id="UP000029492">
    <property type="component" value="Chromosome"/>
</dbReference>
<name>A0A089P3Q2_9HYPH</name>
<dbReference type="PANTHER" id="PTHR21174:SF0">
    <property type="entry name" value="HD PHOSPHOHYDROLASE FAMILY PROTEIN-RELATED"/>
    <property type="match status" value="1"/>
</dbReference>
<sequence length="198" mass="21296">MLDGHPRILADLRARLAEPQRVYHGQAHIDALLEAFRAHRATVRNPDAVELAIWFHDAVYQPGAPDNERRSAALLRVLLEGAVPAPTLAAAETMILATERHAVPDGLPAALAADVALFLDLDMAILGAARAAYDGYAAGVAREFVPVVGEAAYRQGRAAFLRGALASGRPLFVTARARAELERPARSNMRRELAALGR</sequence>
<dbReference type="InterPro" id="IPR009218">
    <property type="entry name" value="HD_phosphohydro"/>
</dbReference>
<proteinExistence type="predicted"/>
<protein>
    <submittedName>
        <fullName evidence="1">Protein of unassigned function</fullName>
    </submittedName>
</protein>
<keyword evidence="2" id="KW-1185">Reference proteome</keyword>
<dbReference type="RefSeq" id="WP_043759573.1">
    <property type="nucleotide sequence ID" value="NZ_CP003811.1"/>
</dbReference>